<feature type="compositionally biased region" description="Polar residues" evidence="1">
    <location>
        <begin position="148"/>
        <end position="188"/>
    </location>
</feature>
<keyword evidence="3" id="KW-1185">Reference proteome</keyword>
<accession>A0AB37UAS3</accession>
<evidence type="ECO:0008006" key="4">
    <source>
        <dbReference type="Google" id="ProtNLM"/>
    </source>
</evidence>
<feature type="region of interest" description="Disordered" evidence="1">
    <location>
        <begin position="142"/>
        <end position="222"/>
    </location>
</feature>
<reference evidence="2 3" key="1">
    <citation type="journal article" date="2019" name="Genome Biol. Evol.">
        <title>Day and night: Metabolic profiles and evolutionary relationships of six axenic non-marine cyanobacteria.</title>
        <authorList>
            <person name="Will S.E."/>
            <person name="Henke P."/>
            <person name="Boedeker C."/>
            <person name="Huang S."/>
            <person name="Brinkmann H."/>
            <person name="Rohde M."/>
            <person name="Jarek M."/>
            <person name="Friedl T."/>
            <person name="Seufert S."/>
            <person name="Schumacher M."/>
            <person name="Overmann J."/>
            <person name="Neumann-Schaal M."/>
            <person name="Petersen J."/>
        </authorList>
    </citation>
    <scope>NUCLEOTIDE SEQUENCE [LARGE SCALE GENOMIC DNA]</scope>
    <source>
        <strain evidence="2 3">SAG 39.79</strain>
    </source>
</reference>
<dbReference type="EMBL" id="RSCK01000105">
    <property type="protein sequence ID" value="RUT02919.1"/>
    <property type="molecule type" value="Genomic_DNA"/>
</dbReference>
<protein>
    <recommendedName>
        <fullName evidence="4">DnaA N-terminal domain-containing protein</fullName>
    </recommendedName>
</protein>
<feature type="compositionally biased region" description="Polar residues" evidence="1">
    <location>
        <begin position="203"/>
        <end position="212"/>
    </location>
</feature>
<name>A0AB37UAS3_9CYAN</name>
<organism evidence="2 3">
    <name type="scientific">Chroococcidiopsis cubana SAG 39.79</name>
    <dbReference type="NCBI Taxonomy" id="388085"/>
    <lineage>
        <taxon>Bacteria</taxon>
        <taxon>Bacillati</taxon>
        <taxon>Cyanobacteriota</taxon>
        <taxon>Cyanophyceae</taxon>
        <taxon>Chroococcidiopsidales</taxon>
        <taxon>Chroococcidiopsidaceae</taxon>
        <taxon>Chroococcidiopsis</taxon>
    </lineage>
</organism>
<comment type="caution">
    <text evidence="2">The sequence shown here is derived from an EMBL/GenBank/DDBJ whole genome shotgun (WGS) entry which is preliminary data.</text>
</comment>
<gene>
    <name evidence="2" type="ORF">DSM107010_61860</name>
</gene>
<evidence type="ECO:0000313" key="2">
    <source>
        <dbReference type="EMBL" id="RUT02919.1"/>
    </source>
</evidence>
<dbReference type="AlphaFoldDB" id="A0AB37UAS3"/>
<dbReference type="RefSeq" id="WP_127024858.1">
    <property type="nucleotide sequence ID" value="NZ_JAVKZF010000001.1"/>
</dbReference>
<dbReference type="Proteomes" id="UP000282574">
    <property type="component" value="Unassembled WGS sequence"/>
</dbReference>
<evidence type="ECO:0000256" key="1">
    <source>
        <dbReference type="SAM" id="MobiDB-lite"/>
    </source>
</evidence>
<sequence length="437" mass="49417">MTSRLLAAQSVPIPTGLAVWIAQTFARSEKRRDKGYAGNCAAFVQQIHFYITLEFGSIPSQVKQMCEDGRRWIYKSYESWRTEVFPWLSDYAFRKVRSLLVGLGLIEVKQLGLRQQGRDRTCWYTVNYEHPFLQQLLSTDAQRDNSTDADGSNSTDATVSSSTTPSVDCQRIPITTSNTTGNTLSQEANQKEKKVEPEPEITAGSSVDSTAKSDFPRPKPKISLCDKSSAPLVEAWEVAPQQPYPYFLQWRALHYKNQGGHWANSPQSNAYAEFYKNRFKTQILWQEFLQFYNLALDNALALQAAGIEVRLPSCLSEVESANEQQIAQKARTLSSNPTQPKAQIAPDPNFSARLGALVRQRTLLQPQPELSKPNDSLQQYLSWLHGDEPVLVEEARKKLTRLVMERSDLLAVWDEQGRLINVEFSKLISNSASYEPK</sequence>
<proteinExistence type="predicted"/>
<evidence type="ECO:0000313" key="3">
    <source>
        <dbReference type="Proteomes" id="UP000282574"/>
    </source>
</evidence>